<keyword evidence="2" id="KW-0521">NADP</keyword>
<gene>
    <name evidence="9" type="ORF">R6G74_06855</name>
    <name evidence="10" type="ORF">R6P33_05495</name>
</gene>
<feature type="site" description="Lowers pKa of active site Tyr" evidence="6">
    <location>
        <position position="76"/>
    </location>
</feature>
<feature type="active site" description="Proton donor" evidence="4">
    <location>
        <position position="51"/>
    </location>
</feature>
<evidence type="ECO:0000256" key="3">
    <source>
        <dbReference type="ARBA" id="ARBA00023002"/>
    </source>
</evidence>
<evidence type="ECO:0000256" key="7">
    <source>
        <dbReference type="SAM" id="MobiDB-lite"/>
    </source>
</evidence>
<evidence type="ECO:0000256" key="4">
    <source>
        <dbReference type="PIRSR" id="PIRSR000097-1"/>
    </source>
</evidence>
<dbReference type="Gene3D" id="3.20.20.100">
    <property type="entry name" value="NADP-dependent oxidoreductase domain"/>
    <property type="match status" value="1"/>
</dbReference>
<evidence type="ECO:0000256" key="2">
    <source>
        <dbReference type="ARBA" id="ARBA00022857"/>
    </source>
</evidence>
<proteinExistence type="inferred from homology"/>
<comment type="similarity">
    <text evidence="1">Belongs to the aldo/keto reductase family.</text>
</comment>
<feature type="binding site" evidence="5">
    <location>
        <position position="109"/>
    </location>
    <ligand>
        <name>substrate</name>
    </ligand>
</feature>
<dbReference type="PROSITE" id="PS00798">
    <property type="entry name" value="ALDOKETO_REDUCTASE_1"/>
    <property type="match status" value="1"/>
</dbReference>
<evidence type="ECO:0000313" key="12">
    <source>
        <dbReference type="Proteomes" id="UP001288320"/>
    </source>
</evidence>
<evidence type="ECO:0000256" key="5">
    <source>
        <dbReference type="PIRSR" id="PIRSR000097-2"/>
    </source>
</evidence>
<accession>A0AAW9HNL9</accession>
<dbReference type="InterPro" id="IPR018170">
    <property type="entry name" value="Aldo/ket_reductase_CS"/>
</dbReference>
<dbReference type="GeneID" id="92813224"/>
<keyword evidence="3" id="KW-0560">Oxidoreductase</keyword>
<reference evidence="9 11" key="1">
    <citation type="submission" date="2023-10" db="EMBL/GenBank/DDBJ databases">
        <title>Whole Genome based description of the genera Actinobaculum and Actinotignum reveals a complex phylogenetic relationship within the species included in the genus Actinotignum.</title>
        <authorList>
            <person name="Jensen C.S."/>
            <person name="Dargis R."/>
            <person name="Kemp M."/>
            <person name="Christensen J.J."/>
        </authorList>
    </citation>
    <scope>NUCLEOTIDE SEQUENCE</scope>
    <source>
        <strain evidence="10 11">SLA_B089</strain>
        <strain evidence="9">SLA_B245</strain>
    </source>
</reference>
<evidence type="ECO:0000256" key="1">
    <source>
        <dbReference type="ARBA" id="ARBA00007905"/>
    </source>
</evidence>
<feature type="region of interest" description="Disordered" evidence="7">
    <location>
        <begin position="260"/>
        <end position="279"/>
    </location>
</feature>
<dbReference type="PRINTS" id="PR00069">
    <property type="entry name" value="ALDKETRDTASE"/>
</dbReference>
<dbReference type="GO" id="GO:0016616">
    <property type="term" value="F:oxidoreductase activity, acting on the CH-OH group of donors, NAD or NADP as acceptor"/>
    <property type="evidence" value="ECO:0007669"/>
    <property type="project" value="UniProtKB-ARBA"/>
</dbReference>
<dbReference type="Pfam" id="PF00248">
    <property type="entry name" value="Aldo_ket_red"/>
    <property type="match status" value="1"/>
</dbReference>
<evidence type="ECO:0000256" key="6">
    <source>
        <dbReference type="PIRSR" id="PIRSR000097-3"/>
    </source>
</evidence>
<evidence type="ECO:0000313" key="9">
    <source>
        <dbReference type="EMBL" id="MDY5141027.1"/>
    </source>
</evidence>
<dbReference type="SUPFAM" id="SSF51430">
    <property type="entry name" value="NAD(P)-linked oxidoreductase"/>
    <property type="match status" value="1"/>
</dbReference>
<evidence type="ECO:0000313" key="11">
    <source>
        <dbReference type="Proteomes" id="UP001284901"/>
    </source>
</evidence>
<dbReference type="InterPro" id="IPR020471">
    <property type="entry name" value="AKR"/>
</dbReference>
<dbReference type="EMBL" id="JAWNFY010000013">
    <property type="protein sequence ID" value="MDY5146478.1"/>
    <property type="molecule type" value="Genomic_DNA"/>
</dbReference>
<name>A0AAW9HNL9_9ACTO</name>
<dbReference type="PROSITE" id="PS00062">
    <property type="entry name" value="ALDOKETO_REDUCTASE_2"/>
    <property type="match status" value="1"/>
</dbReference>
<protein>
    <submittedName>
        <fullName evidence="9">Aldo/keto reductase</fullName>
    </submittedName>
</protein>
<dbReference type="CDD" id="cd19071">
    <property type="entry name" value="AKR_AKR1-5-like"/>
    <property type="match status" value="1"/>
</dbReference>
<comment type="caution">
    <text evidence="9">The sequence shown here is derived from an EMBL/GenBank/DDBJ whole genome shotgun (WGS) entry which is preliminary data.</text>
</comment>
<dbReference type="RefSeq" id="WP_087070185.1">
    <property type="nucleotide sequence ID" value="NZ_CAUPFC010000013.1"/>
</dbReference>
<dbReference type="PANTHER" id="PTHR43827:SF3">
    <property type="entry name" value="NADP-DEPENDENT OXIDOREDUCTASE DOMAIN-CONTAINING PROTEIN"/>
    <property type="match status" value="1"/>
</dbReference>
<dbReference type="PANTHER" id="PTHR43827">
    <property type="entry name" value="2,5-DIKETO-D-GLUCONIC ACID REDUCTASE"/>
    <property type="match status" value="1"/>
</dbReference>
<feature type="domain" description="NADP-dependent oxidoreductase" evidence="8">
    <location>
        <begin position="17"/>
        <end position="260"/>
    </location>
</feature>
<dbReference type="InterPro" id="IPR036812">
    <property type="entry name" value="NAD(P)_OxRdtase_dom_sf"/>
</dbReference>
<organism evidence="9 12">
    <name type="scientific">Actinotignum timonense</name>
    <dbReference type="NCBI Taxonomy" id="1870995"/>
    <lineage>
        <taxon>Bacteria</taxon>
        <taxon>Bacillati</taxon>
        <taxon>Actinomycetota</taxon>
        <taxon>Actinomycetes</taxon>
        <taxon>Actinomycetales</taxon>
        <taxon>Actinomycetaceae</taxon>
        <taxon>Actinotignum</taxon>
    </lineage>
</organism>
<keyword evidence="11" id="KW-1185">Reference proteome</keyword>
<evidence type="ECO:0000259" key="8">
    <source>
        <dbReference type="Pfam" id="PF00248"/>
    </source>
</evidence>
<dbReference type="InterPro" id="IPR023210">
    <property type="entry name" value="NADP_OxRdtase_dom"/>
</dbReference>
<evidence type="ECO:0000313" key="10">
    <source>
        <dbReference type="EMBL" id="MDY5146478.1"/>
    </source>
</evidence>
<dbReference type="FunFam" id="3.20.20.100:FF:000002">
    <property type="entry name" value="2,5-diketo-D-gluconic acid reductase A"/>
    <property type="match status" value="1"/>
</dbReference>
<dbReference type="Proteomes" id="UP001284901">
    <property type="component" value="Unassembled WGS sequence"/>
</dbReference>
<dbReference type="PIRSF" id="PIRSF000097">
    <property type="entry name" value="AKR"/>
    <property type="match status" value="1"/>
</dbReference>
<dbReference type="Proteomes" id="UP001288320">
    <property type="component" value="Unassembled WGS sequence"/>
</dbReference>
<sequence>MATIPLLPLNSGHWIPQLGIGTYRMDDTTARRSVREALAMGYRHIDTAQMYGNEAAVGRAIAESGVEREEIFLVTKLDNPNHAPRAVRETFARSLAELGTDYVDLFLIHWPMLSGDYVEAYQVMEEFVADGRARAIGVSNFERHHLEALRFAAQIQPAVNQIEAHPYFQNAEVTQYCTDTGIRVEAWAPLARGAVNDDAVLAELAAAKGCTVAQLVLLWHLSRGRIVFPGASSAAHLAENLACLDFTLLKEEAEEIDNMDRFEAGRTGRHPDTFRRNGE</sequence>
<dbReference type="AlphaFoldDB" id="A0AAW9HNL9"/>
<dbReference type="EMBL" id="JAWNFV010000014">
    <property type="protein sequence ID" value="MDY5141027.1"/>
    <property type="molecule type" value="Genomic_DNA"/>
</dbReference>